<evidence type="ECO:0000313" key="3">
    <source>
        <dbReference type="Proteomes" id="UP000663419"/>
    </source>
</evidence>
<evidence type="ECO:0000313" key="2">
    <source>
        <dbReference type="EMBL" id="QSS50867.1"/>
    </source>
</evidence>
<feature type="region of interest" description="Disordered" evidence="1">
    <location>
        <begin position="40"/>
        <end position="66"/>
    </location>
</feature>
<sequence length="97" mass="10688">MTLVGAIDGSFKNPPASVFVWGVSGTRQCGTCWAVFGGAGSLNGTPNQRNTRKETKRKKLTSTENNPCGSGDSLLWFLFLEGEWLRYIKRCERTKNG</sequence>
<dbReference type="Proteomes" id="UP000663419">
    <property type="component" value="Chromosome 2"/>
</dbReference>
<evidence type="ECO:0000256" key="1">
    <source>
        <dbReference type="SAM" id="MobiDB-lite"/>
    </source>
</evidence>
<organism evidence="2 3">
    <name type="scientific">Ajellomyces capsulatus (strain H88)</name>
    <name type="common">Darling's disease fungus</name>
    <name type="synonym">Histoplasma capsulatum</name>
    <dbReference type="NCBI Taxonomy" id="544711"/>
    <lineage>
        <taxon>Eukaryota</taxon>
        <taxon>Fungi</taxon>
        <taxon>Dikarya</taxon>
        <taxon>Ascomycota</taxon>
        <taxon>Pezizomycotina</taxon>
        <taxon>Eurotiomycetes</taxon>
        <taxon>Eurotiomycetidae</taxon>
        <taxon>Onygenales</taxon>
        <taxon>Ajellomycetaceae</taxon>
        <taxon>Histoplasma</taxon>
    </lineage>
</organism>
<name>A0A8A1LGG9_AJEC8</name>
<dbReference type="AlphaFoldDB" id="A0A8A1LGG9"/>
<dbReference type="VEuPathDB" id="FungiDB:I7I53_06037"/>
<protein>
    <submittedName>
        <fullName evidence="2">Uncharacterized protein</fullName>
    </submittedName>
</protein>
<reference evidence="2" key="1">
    <citation type="submission" date="2021-01" db="EMBL/GenBank/DDBJ databases">
        <title>Chromosome-level genome assembly of a human fungal pathogen reveals clustering of transcriptionally co-regulated genes.</title>
        <authorList>
            <person name="Voorhies M."/>
            <person name="Cohen S."/>
            <person name="Shea T.P."/>
            <person name="Petrus S."/>
            <person name="Munoz J.F."/>
            <person name="Poplawski S."/>
            <person name="Goldman W.E."/>
            <person name="Michael T."/>
            <person name="Cuomo C.A."/>
            <person name="Sil A."/>
            <person name="Beyhan S."/>
        </authorList>
    </citation>
    <scope>NUCLEOTIDE SEQUENCE</scope>
    <source>
        <strain evidence="2">H88</strain>
    </source>
</reference>
<dbReference type="EMBL" id="CP069103">
    <property type="protein sequence ID" value="QSS50867.1"/>
    <property type="molecule type" value="Genomic_DNA"/>
</dbReference>
<gene>
    <name evidence="2" type="ORF">I7I53_06037</name>
</gene>
<proteinExistence type="predicted"/>
<accession>A0A8A1LGG9</accession>